<dbReference type="Proteomes" id="UP000441102">
    <property type="component" value="Unassembled WGS sequence"/>
</dbReference>
<gene>
    <name evidence="1" type="ORF">F9L06_02715</name>
</gene>
<evidence type="ECO:0000313" key="2">
    <source>
        <dbReference type="Proteomes" id="UP000441102"/>
    </source>
</evidence>
<name>A0A6I0DZD8_BRUAN</name>
<dbReference type="RefSeq" id="WP_151576253.1">
    <property type="nucleotide sequence ID" value="NZ_WBWX01000001.1"/>
</dbReference>
<proteinExistence type="predicted"/>
<evidence type="ECO:0000313" key="1">
    <source>
        <dbReference type="EMBL" id="KAB2803095.1"/>
    </source>
</evidence>
<dbReference type="Gene3D" id="1.20.120.330">
    <property type="entry name" value="Nucleotidyltransferases domain 2"/>
    <property type="match status" value="1"/>
</dbReference>
<dbReference type="InterPro" id="IPR043519">
    <property type="entry name" value="NT_sf"/>
</dbReference>
<comment type="caution">
    <text evidence="1">The sequence shown here is derived from an EMBL/GenBank/DDBJ whole genome shotgun (WGS) entry which is preliminary data.</text>
</comment>
<keyword evidence="1" id="KW-0808">Transferase</keyword>
<dbReference type="SUPFAM" id="SSF81301">
    <property type="entry name" value="Nucleotidyltransferase"/>
    <property type="match status" value="1"/>
</dbReference>
<sequence>MPSTLPQAHAVFLNHIREAVASDERFRALLIGGSYVHGGLDEHSDLDFVIVVEDECYADVLSSRIDFAAALPGFLNAFTGEHVGEPRLLICLYGPPLLHIDLKFSLASDLDQQIERRAVLFARDPAEIEKRIEAAVVAWPNLPSEWFEARAWIWLHYAATKLARGELYEAIGMLGFFREQVLGPLLYRRAGKDQRGVRRLETLRLDEEGRLATTVARHDASSVRDAIKSSAAIYLDLRADDPPLETTKNMPELLFELIERAPEQVKGQVFATEDATCSL</sequence>
<protein>
    <submittedName>
        <fullName evidence="1">Nucleotidyltransferase domain-containing protein</fullName>
    </submittedName>
</protein>
<organism evidence="1 2">
    <name type="scientific">Brucella anthropi</name>
    <name type="common">Ochrobactrum anthropi</name>
    <dbReference type="NCBI Taxonomy" id="529"/>
    <lineage>
        <taxon>Bacteria</taxon>
        <taxon>Pseudomonadati</taxon>
        <taxon>Pseudomonadota</taxon>
        <taxon>Alphaproteobacteria</taxon>
        <taxon>Hyphomicrobiales</taxon>
        <taxon>Brucellaceae</taxon>
        <taxon>Brucella/Ochrobactrum group</taxon>
        <taxon>Brucella</taxon>
    </lineage>
</organism>
<dbReference type="EMBL" id="WBWX01000001">
    <property type="protein sequence ID" value="KAB2803095.1"/>
    <property type="molecule type" value="Genomic_DNA"/>
</dbReference>
<dbReference type="GO" id="GO:0016740">
    <property type="term" value="F:transferase activity"/>
    <property type="evidence" value="ECO:0007669"/>
    <property type="project" value="UniProtKB-KW"/>
</dbReference>
<reference evidence="1 2" key="1">
    <citation type="submission" date="2019-09" db="EMBL/GenBank/DDBJ databases">
        <title>Taxonomic organization of the family Brucellaceae based on a phylogenomic approach.</title>
        <authorList>
            <person name="Leclercq S."/>
            <person name="Cloeckaert A."/>
            <person name="Zygmunt M.S."/>
        </authorList>
    </citation>
    <scope>NUCLEOTIDE SEQUENCE [LARGE SCALE GENOMIC DNA]</scope>
    <source>
        <strain evidence="1 2">CCUG 34461</strain>
    </source>
</reference>
<dbReference type="AlphaFoldDB" id="A0A6I0DZD8"/>
<accession>A0A6I0DZD8</accession>
<dbReference type="Gene3D" id="3.30.460.10">
    <property type="entry name" value="Beta Polymerase, domain 2"/>
    <property type="match status" value="1"/>
</dbReference>